<accession>A0A1G9LWN7</accession>
<dbReference type="GO" id="GO:0003677">
    <property type="term" value="F:DNA binding"/>
    <property type="evidence" value="ECO:0007669"/>
    <property type="project" value="InterPro"/>
</dbReference>
<dbReference type="STRING" id="146817.SAMN04488502_101492"/>
<name>A0A1G9LWN7_9FIRM</name>
<dbReference type="Gene3D" id="3.40.50.300">
    <property type="entry name" value="P-loop containing nucleotide triphosphate hydrolases"/>
    <property type="match status" value="1"/>
</dbReference>
<evidence type="ECO:0000313" key="2">
    <source>
        <dbReference type="EMBL" id="SDL66359.1"/>
    </source>
</evidence>
<evidence type="ECO:0000313" key="3">
    <source>
        <dbReference type="Proteomes" id="UP000214880"/>
    </source>
</evidence>
<dbReference type="Pfam" id="PF04851">
    <property type="entry name" value="ResIII"/>
    <property type="match status" value="1"/>
</dbReference>
<dbReference type="AlphaFoldDB" id="A0A1G9LWN7"/>
<organism evidence="2 3">
    <name type="scientific">Dendrosporobacter quercicolus</name>
    <dbReference type="NCBI Taxonomy" id="146817"/>
    <lineage>
        <taxon>Bacteria</taxon>
        <taxon>Bacillati</taxon>
        <taxon>Bacillota</taxon>
        <taxon>Negativicutes</taxon>
        <taxon>Selenomonadales</taxon>
        <taxon>Sporomusaceae</taxon>
        <taxon>Dendrosporobacter</taxon>
    </lineage>
</organism>
<proteinExistence type="predicted"/>
<reference evidence="2 3" key="1">
    <citation type="submission" date="2016-10" db="EMBL/GenBank/DDBJ databases">
        <authorList>
            <person name="de Groot N.N."/>
        </authorList>
    </citation>
    <scope>NUCLEOTIDE SEQUENCE [LARGE SCALE GENOMIC DNA]</scope>
    <source>
        <strain evidence="2 3">DSM 1736</strain>
    </source>
</reference>
<gene>
    <name evidence="2" type="ORF">SAMN04488502_101492</name>
</gene>
<sequence>MREVKMTVGNNRIFQIHAEATTELLPVEQIVDSWRNVFSFNAQGDNSPGLRSAQLGAIFSIKSHWIVSNEPATIVMPTGTGKTETMIATVVSEMIHRTLIIVPSNLLRKQTAEKFLTFGIDVWYPTRYWYN</sequence>
<feature type="domain" description="Helicase/UvrB N-terminal" evidence="1">
    <location>
        <begin position="50"/>
        <end position="119"/>
    </location>
</feature>
<dbReference type="EMBL" id="FNHB01000001">
    <property type="protein sequence ID" value="SDL66359.1"/>
    <property type="molecule type" value="Genomic_DNA"/>
</dbReference>
<dbReference type="Proteomes" id="UP000214880">
    <property type="component" value="Unassembled WGS sequence"/>
</dbReference>
<dbReference type="InterPro" id="IPR006935">
    <property type="entry name" value="Helicase/UvrB_N"/>
</dbReference>
<dbReference type="GO" id="GO:0005524">
    <property type="term" value="F:ATP binding"/>
    <property type="evidence" value="ECO:0007669"/>
    <property type="project" value="InterPro"/>
</dbReference>
<keyword evidence="3" id="KW-1185">Reference proteome</keyword>
<evidence type="ECO:0000259" key="1">
    <source>
        <dbReference type="Pfam" id="PF04851"/>
    </source>
</evidence>
<dbReference type="RefSeq" id="WP_092067925.1">
    <property type="nucleotide sequence ID" value="NZ_FNHB01000001.1"/>
</dbReference>
<protein>
    <submittedName>
        <fullName evidence="2">Type III restriction enzyme, res subunit</fullName>
    </submittedName>
</protein>
<dbReference type="InterPro" id="IPR027417">
    <property type="entry name" value="P-loop_NTPase"/>
</dbReference>
<dbReference type="SUPFAM" id="SSF52540">
    <property type="entry name" value="P-loop containing nucleoside triphosphate hydrolases"/>
    <property type="match status" value="1"/>
</dbReference>
<dbReference type="OrthoDB" id="9802848at2"/>
<dbReference type="GO" id="GO:0016787">
    <property type="term" value="F:hydrolase activity"/>
    <property type="evidence" value="ECO:0007669"/>
    <property type="project" value="InterPro"/>
</dbReference>